<dbReference type="NCBIfam" id="TIGR01907">
    <property type="entry name" value="casE_Cse3"/>
    <property type="match status" value="1"/>
</dbReference>
<dbReference type="SMART" id="SM01101">
    <property type="entry name" value="CRISPR_assoc"/>
    <property type="match status" value="1"/>
</dbReference>
<dbReference type="InterPro" id="IPR010179">
    <property type="entry name" value="CRISPR-assoc_prot_Cse3"/>
</dbReference>
<dbReference type="Pfam" id="PF08798">
    <property type="entry name" value="CRISPR_assoc"/>
    <property type="match status" value="1"/>
</dbReference>
<evidence type="ECO:0000313" key="1">
    <source>
        <dbReference type="EMBL" id="GAA5531162.1"/>
    </source>
</evidence>
<sequence>MVYLSRIILNATERDVQTRLSNCHALHTLALRGFPQLPAGTDHARAFFGVLFRLESVLADQQQVRLLVQSTTLPDWSRIPSGWLGSAPDERGNPAVRTIDQEYGNLDQVTDYFFRLRANPTKRISARNLDESERWQKKQVDLRTDHDRMEWLMRQANNHGFRIQPTPNQPTIPAVQILPQPTSHGRDQEHRLTFGAATFEGILRITDLARFRQALEHGIGKGKAYGFGLLSIATLGSRS</sequence>
<proteinExistence type="predicted"/>
<dbReference type="EMBL" id="BAABRU010000034">
    <property type="protein sequence ID" value="GAA5531162.1"/>
    <property type="molecule type" value="Genomic_DNA"/>
</dbReference>
<accession>A0ABP9X6Z4</accession>
<organism evidence="1 2">
    <name type="scientific">Herpetosiphon gulosus</name>
    <dbReference type="NCBI Taxonomy" id="1973496"/>
    <lineage>
        <taxon>Bacteria</taxon>
        <taxon>Bacillati</taxon>
        <taxon>Chloroflexota</taxon>
        <taxon>Chloroflexia</taxon>
        <taxon>Herpetosiphonales</taxon>
        <taxon>Herpetosiphonaceae</taxon>
        <taxon>Herpetosiphon</taxon>
    </lineage>
</organism>
<keyword evidence="2" id="KW-1185">Reference proteome</keyword>
<reference evidence="1 2" key="1">
    <citation type="submission" date="2024-02" db="EMBL/GenBank/DDBJ databases">
        <title>Herpetosiphon gulosus NBRC 112829.</title>
        <authorList>
            <person name="Ichikawa N."/>
            <person name="Katano-Makiyama Y."/>
            <person name="Hidaka K."/>
        </authorList>
    </citation>
    <scope>NUCLEOTIDE SEQUENCE [LARGE SCALE GENOMIC DNA]</scope>
    <source>
        <strain evidence="1 2">NBRC 112829</strain>
    </source>
</reference>
<protein>
    <submittedName>
        <fullName evidence="1">CRISPR-associated endoribonuclease Cse3</fullName>
    </submittedName>
</protein>
<dbReference type="RefSeq" id="WP_345724740.1">
    <property type="nucleotide sequence ID" value="NZ_BAABRU010000034.1"/>
</dbReference>
<evidence type="ECO:0000313" key="2">
    <source>
        <dbReference type="Proteomes" id="UP001428290"/>
    </source>
</evidence>
<dbReference type="Gene3D" id="3.30.70.1210">
    <property type="entry name" value="Crispr-associated protein, domain 2"/>
    <property type="match status" value="1"/>
</dbReference>
<gene>
    <name evidence="1" type="primary">cse3</name>
    <name evidence="1" type="ORF">Hgul01_04987</name>
</gene>
<dbReference type="SUPFAM" id="SSF117987">
    <property type="entry name" value="CRISPR-associated protein"/>
    <property type="match status" value="2"/>
</dbReference>
<dbReference type="Gene3D" id="3.30.70.1200">
    <property type="entry name" value="Crispr-associated protein, domain 1"/>
    <property type="match status" value="1"/>
</dbReference>
<dbReference type="Proteomes" id="UP001428290">
    <property type="component" value="Unassembled WGS sequence"/>
</dbReference>
<comment type="caution">
    <text evidence="1">The sequence shown here is derived from an EMBL/GenBank/DDBJ whole genome shotgun (WGS) entry which is preliminary data.</text>
</comment>
<dbReference type="CDD" id="cd09727">
    <property type="entry name" value="Cas6_I-E"/>
    <property type="match status" value="1"/>
</dbReference>
<name>A0ABP9X6Z4_9CHLR</name>